<keyword evidence="6" id="KW-1185">Reference proteome</keyword>
<comment type="caution">
    <text evidence="5">The sequence shown here is derived from an EMBL/GenBank/DDBJ whole genome shotgun (WGS) entry which is preliminary data.</text>
</comment>
<dbReference type="GO" id="GO:0008440">
    <property type="term" value="F:inositol-1,4,5-trisphosphate 3-kinase activity"/>
    <property type="evidence" value="ECO:0007669"/>
    <property type="project" value="TreeGrafter"/>
</dbReference>
<dbReference type="GO" id="GO:0005634">
    <property type="term" value="C:nucleus"/>
    <property type="evidence" value="ECO:0007669"/>
    <property type="project" value="TreeGrafter"/>
</dbReference>
<name>A0A1Y2EQD4_9FUNG</name>
<dbReference type="SUPFAM" id="SSF56104">
    <property type="entry name" value="SAICAR synthase-like"/>
    <property type="match status" value="1"/>
</dbReference>
<evidence type="ECO:0000256" key="3">
    <source>
        <dbReference type="ARBA" id="ARBA00022777"/>
    </source>
</evidence>
<evidence type="ECO:0000313" key="6">
    <source>
        <dbReference type="Proteomes" id="UP000193920"/>
    </source>
</evidence>
<proteinExistence type="inferred from homology"/>
<evidence type="ECO:0000313" key="5">
    <source>
        <dbReference type="EMBL" id="ORY73742.1"/>
    </source>
</evidence>
<dbReference type="Gene3D" id="3.30.470.160">
    <property type="entry name" value="Inositol polyphosphate kinase"/>
    <property type="match status" value="1"/>
</dbReference>
<evidence type="ECO:0000256" key="1">
    <source>
        <dbReference type="ARBA" id="ARBA00007374"/>
    </source>
</evidence>
<gene>
    <name evidence="5" type="ORF">LY90DRAFT_699501</name>
</gene>
<dbReference type="GO" id="GO:0046854">
    <property type="term" value="P:phosphatidylinositol phosphate biosynthetic process"/>
    <property type="evidence" value="ECO:0007669"/>
    <property type="project" value="TreeGrafter"/>
</dbReference>
<dbReference type="Pfam" id="PF03770">
    <property type="entry name" value="IPK"/>
    <property type="match status" value="1"/>
</dbReference>
<evidence type="ECO:0000256" key="4">
    <source>
        <dbReference type="RuleBase" id="RU363090"/>
    </source>
</evidence>
<protein>
    <recommendedName>
        <fullName evidence="4">Kinase</fullName>
        <ecNumber evidence="4">2.7.-.-</ecNumber>
    </recommendedName>
</protein>
<dbReference type="InterPro" id="IPR038286">
    <property type="entry name" value="IPK_sf"/>
</dbReference>
<dbReference type="EMBL" id="MCOG01000032">
    <property type="protein sequence ID" value="ORY73742.1"/>
    <property type="molecule type" value="Genomic_DNA"/>
</dbReference>
<dbReference type="PANTHER" id="PTHR12400">
    <property type="entry name" value="INOSITOL POLYPHOSPHATE KINASE"/>
    <property type="match status" value="1"/>
</dbReference>
<dbReference type="GO" id="GO:0032958">
    <property type="term" value="P:inositol phosphate biosynthetic process"/>
    <property type="evidence" value="ECO:0007669"/>
    <property type="project" value="InterPro"/>
</dbReference>
<dbReference type="GO" id="GO:0000824">
    <property type="term" value="F:inositol-1,4,5,6-tetrakisphosphate 3-kinase activity"/>
    <property type="evidence" value="ECO:0007669"/>
    <property type="project" value="TreeGrafter"/>
</dbReference>
<sequence length="323" mass="36580">MTSGYRDINIQLQEGVGAVYGKISQLGSNFFKMITDPTASLNGNVKTFDGQVAGHGGILQLPNGSLIKGTNNKFMPECYNFDPSFQKIQEQYLEGKQGPFINMQNLLLPYHNPNVIDIKLGTRLYDDMADEAKKQKMISLANNTTSAATGIQISALQVFDKPEQKIKKIGKTYGKMLTVENLPHALLRFFYNITEPVYKNSIYSNEEELDKSFLNREPSDYTVGFFKNILAQIYELRDAAYNSHVRIYGSSLCIIYETIEVAREVERRCQNPQAYVYPFTLHLIDFAHSSLVDPSLGEDQSLMTGLNNLIVIFENYLKTFNKL</sequence>
<dbReference type="AlphaFoldDB" id="A0A1Y2EQD4"/>
<comment type="similarity">
    <text evidence="1 4">Belongs to the inositol phosphokinase (IPK) family.</text>
</comment>
<dbReference type="GO" id="GO:0005737">
    <property type="term" value="C:cytoplasm"/>
    <property type="evidence" value="ECO:0007669"/>
    <property type="project" value="TreeGrafter"/>
</dbReference>
<reference evidence="5 6" key="1">
    <citation type="submission" date="2016-08" db="EMBL/GenBank/DDBJ databases">
        <title>A Parts List for Fungal Cellulosomes Revealed by Comparative Genomics.</title>
        <authorList>
            <consortium name="DOE Joint Genome Institute"/>
            <person name="Haitjema C.H."/>
            <person name="Gilmore S.P."/>
            <person name="Henske J.K."/>
            <person name="Solomon K.V."/>
            <person name="De Groot R."/>
            <person name="Kuo A."/>
            <person name="Mondo S.J."/>
            <person name="Salamov A.A."/>
            <person name="Labutti K."/>
            <person name="Zhao Z."/>
            <person name="Chiniquy J."/>
            <person name="Barry K."/>
            <person name="Brewer H.M."/>
            <person name="Purvine S.O."/>
            <person name="Wright A.T."/>
            <person name="Boxma B."/>
            <person name="Van Alen T."/>
            <person name="Hackstein J.H."/>
            <person name="Baker S.E."/>
            <person name="Grigoriev I.V."/>
            <person name="O'Malley M.A."/>
        </authorList>
    </citation>
    <scope>NUCLEOTIDE SEQUENCE [LARGE SCALE GENOMIC DNA]</scope>
    <source>
        <strain evidence="5 6">G1</strain>
    </source>
</reference>
<accession>A0A1Y2EQD4</accession>
<dbReference type="OrthoDB" id="338650at2759"/>
<dbReference type="EC" id="2.7.-.-" evidence="4"/>
<evidence type="ECO:0000256" key="2">
    <source>
        <dbReference type="ARBA" id="ARBA00022679"/>
    </source>
</evidence>
<keyword evidence="2 4" id="KW-0808">Transferase</keyword>
<dbReference type="InterPro" id="IPR005522">
    <property type="entry name" value="IPK"/>
</dbReference>
<organism evidence="5 6">
    <name type="scientific">Neocallimastix californiae</name>
    <dbReference type="NCBI Taxonomy" id="1754190"/>
    <lineage>
        <taxon>Eukaryota</taxon>
        <taxon>Fungi</taxon>
        <taxon>Fungi incertae sedis</taxon>
        <taxon>Chytridiomycota</taxon>
        <taxon>Chytridiomycota incertae sedis</taxon>
        <taxon>Neocallimastigomycetes</taxon>
        <taxon>Neocallimastigales</taxon>
        <taxon>Neocallimastigaceae</taxon>
        <taxon>Neocallimastix</taxon>
    </lineage>
</organism>
<dbReference type="PANTHER" id="PTHR12400:SF108">
    <property type="entry name" value="KINASE"/>
    <property type="match status" value="1"/>
</dbReference>
<dbReference type="STRING" id="1754190.A0A1Y2EQD4"/>
<keyword evidence="3 4" id="KW-0418">Kinase</keyword>
<dbReference type="Proteomes" id="UP000193920">
    <property type="component" value="Unassembled WGS sequence"/>
</dbReference>